<dbReference type="GO" id="GO:0004438">
    <property type="term" value="F:phosphatidylinositol-3-phosphate phosphatase activity"/>
    <property type="evidence" value="ECO:0007669"/>
    <property type="project" value="UniProtKB-EC"/>
</dbReference>
<comment type="catalytic activity">
    <reaction evidence="3">
        <text>a 1,2-diacyl-sn-glycero-3-phospho-(1D-myo-inositol 4-phosphate) + H2O = a 1,2-diacyl-sn-glycero-3-phospho-(1D-myo-inositol) + phosphate</text>
        <dbReference type="Rhea" id="RHEA:55652"/>
        <dbReference type="ChEBI" id="CHEBI:15377"/>
        <dbReference type="ChEBI" id="CHEBI:43474"/>
        <dbReference type="ChEBI" id="CHEBI:57880"/>
        <dbReference type="ChEBI" id="CHEBI:58178"/>
    </reaction>
    <physiologicalReaction direction="left-to-right" evidence="3">
        <dbReference type="Rhea" id="RHEA:55653"/>
    </physiologicalReaction>
</comment>
<feature type="domain" description="SAC" evidence="7">
    <location>
        <begin position="55"/>
        <end position="147"/>
    </location>
</feature>
<dbReference type="PANTHER" id="PTHR45662">
    <property type="entry name" value="PHOSPHATIDYLINOSITIDE PHOSPHATASE SAC1"/>
    <property type="match status" value="1"/>
</dbReference>
<accession>A0A8S3S599</accession>
<comment type="caution">
    <text evidence="8">The sequence shown here is derived from an EMBL/GenBank/DDBJ whole genome shotgun (WGS) entry which is preliminary data.</text>
</comment>
<dbReference type="OrthoDB" id="405996at2759"/>
<keyword evidence="8" id="KW-0378">Hydrolase</keyword>
<evidence type="ECO:0000256" key="3">
    <source>
        <dbReference type="ARBA" id="ARBA00036807"/>
    </source>
</evidence>
<dbReference type="PANTHER" id="PTHR45662:SF2">
    <property type="entry name" value="PHOSPHATIDYLINOSITOL-3-PHOSPHATASE SAC1"/>
    <property type="match status" value="1"/>
</dbReference>
<dbReference type="Pfam" id="PF02383">
    <property type="entry name" value="Syja_N"/>
    <property type="match status" value="1"/>
</dbReference>
<dbReference type="InterPro" id="IPR002013">
    <property type="entry name" value="SAC_dom"/>
</dbReference>
<dbReference type="GO" id="GO:0046856">
    <property type="term" value="P:phosphatidylinositol dephosphorylation"/>
    <property type="evidence" value="ECO:0007669"/>
    <property type="project" value="TreeGrafter"/>
</dbReference>
<dbReference type="EC" id="3.1.3.64" evidence="1"/>
<evidence type="ECO:0000256" key="6">
    <source>
        <dbReference type="ARBA" id="ARBA00041911"/>
    </source>
</evidence>
<comment type="catalytic activity">
    <reaction evidence="2">
        <text>a 1,2-diacyl-sn-glycero-3-phospho-(1D-myo-inositol-3-phosphate) + H2O = a 1,2-diacyl-sn-glycero-3-phospho-(1D-myo-inositol) + phosphate</text>
        <dbReference type="Rhea" id="RHEA:12316"/>
        <dbReference type="ChEBI" id="CHEBI:15377"/>
        <dbReference type="ChEBI" id="CHEBI:43474"/>
        <dbReference type="ChEBI" id="CHEBI:57880"/>
        <dbReference type="ChEBI" id="CHEBI:58088"/>
        <dbReference type="EC" id="3.1.3.64"/>
    </reaction>
    <physiologicalReaction direction="left-to-right" evidence="2">
        <dbReference type="Rhea" id="RHEA:12317"/>
    </physiologicalReaction>
</comment>
<gene>
    <name evidence="8" type="ORF">MEDL_28240</name>
</gene>
<organism evidence="8 9">
    <name type="scientific">Mytilus edulis</name>
    <name type="common">Blue mussel</name>
    <dbReference type="NCBI Taxonomy" id="6550"/>
    <lineage>
        <taxon>Eukaryota</taxon>
        <taxon>Metazoa</taxon>
        <taxon>Spiralia</taxon>
        <taxon>Lophotrochozoa</taxon>
        <taxon>Mollusca</taxon>
        <taxon>Bivalvia</taxon>
        <taxon>Autobranchia</taxon>
        <taxon>Pteriomorphia</taxon>
        <taxon>Mytilida</taxon>
        <taxon>Mytiloidea</taxon>
        <taxon>Mytilidae</taxon>
        <taxon>Mytilinae</taxon>
        <taxon>Mytilus</taxon>
    </lineage>
</organism>
<reference evidence="8" key="1">
    <citation type="submission" date="2021-03" db="EMBL/GenBank/DDBJ databases">
        <authorList>
            <person name="Bekaert M."/>
        </authorList>
    </citation>
    <scope>NUCLEOTIDE SEQUENCE</scope>
</reference>
<evidence type="ECO:0000256" key="1">
    <source>
        <dbReference type="ARBA" id="ARBA00013038"/>
    </source>
</evidence>
<name>A0A8S3S599_MYTED</name>
<keyword evidence="9" id="KW-1185">Reference proteome</keyword>
<evidence type="ECO:0000256" key="2">
    <source>
        <dbReference type="ARBA" id="ARBA00036631"/>
    </source>
</evidence>
<dbReference type="Proteomes" id="UP000683360">
    <property type="component" value="Unassembled WGS sequence"/>
</dbReference>
<evidence type="ECO:0000313" key="8">
    <source>
        <dbReference type="EMBL" id="CAG2214390.1"/>
    </source>
</evidence>
<evidence type="ECO:0000259" key="7">
    <source>
        <dbReference type="Pfam" id="PF02383"/>
    </source>
</evidence>
<proteinExistence type="predicted"/>
<dbReference type="GO" id="GO:0043812">
    <property type="term" value="F:phosphatidylinositol-4-phosphate phosphatase activity"/>
    <property type="evidence" value="ECO:0007669"/>
    <property type="project" value="TreeGrafter"/>
</dbReference>
<dbReference type="AlphaFoldDB" id="A0A8S3S599"/>
<protein>
    <recommendedName>
        <fullName evidence="4">Phosphatidylinositol-3-phosphatase SAC1</fullName>
        <ecNumber evidence="1">3.1.3.64</ecNumber>
    </recommendedName>
    <alternativeName>
        <fullName evidence="6">Phosphatidylinositol-4-phosphate phosphatase</fullName>
    </alternativeName>
    <alternativeName>
        <fullName evidence="5">Suppressor of actin mutations 1-like protein</fullName>
    </alternativeName>
</protein>
<evidence type="ECO:0000313" key="9">
    <source>
        <dbReference type="Proteomes" id="UP000683360"/>
    </source>
</evidence>
<dbReference type="EMBL" id="CAJPWZ010001407">
    <property type="protein sequence ID" value="CAG2214390.1"/>
    <property type="molecule type" value="Genomic_DNA"/>
</dbReference>
<evidence type="ECO:0000256" key="5">
    <source>
        <dbReference type="ARBA" id="ARBA00041396"/>
    </source>
</evidence>
<sequence length="250" mass="28682">MSVHDSLTLHITADKFYIEPKDSKDSEILIIDRVSQEISLQGNAEIPPAVTKSIWGIFGIIRLTAGPYLIVITKKEKVGEICGHTVWKVTDTEMLSYKRTTLHLTEKQTTDNKTYVNLVDHCLKTESYYFSTTYDLTHSLQRLSNTSIDFLSMPLHERVSLQRLSNTSIDFLSIPLHERVSLQRLSNTSIDFLSMPLHERVSLQRLSNTSIDFFSMPLHERVSLQRLSNTSIDFLSMPLHERVLKSTKIE</sequence>
<dbReference type="GO" id="GO:0005783">
    <property type="term" value="C:endoplasmic reticulum"/>
    <property type="evidence" value="ECO:0007669"/>
    <property type="project" value="TreeGrafter"/>
</dbReference>
<evidence type="ECO:0000256" key="4">
    <source>
        <dbReference type="ARBA" id="ARBA00040795"/>
    </source>
</evidence>